<dbReference type="Proteomes" id="UP001055811">
    <property type="component" value="Linkage Group LG08"/>
</dbReference>
<evidence type="ECO:0000313" key="2">
    <source>
        <dbReference type="Proteomes" id="UP001055811"/>
    </source>
</evidence>
<gene>
    <name evidence="1" type="ORF">L2E82_44701</name>
</gene>
<reference evidence="1 2" key="2">
    <citation type="journal article" date="2022" name="Mol. Ecol. Resour.">
        <title>The genomes of chicory, endive, great burdock and yacon provide insights into Asteraceae paleo-polyploidization history and plant inulin production.</title>
        <authorList>
            <person name="Fan W."/>
            <person name="Wang S."/>
            <person name="Wang H."/>
            <person name="Wang A."/>
            <person name="Jiang F."/>
            <person name="Liu H."/>
            <person name="Zhao H."/>
            <person name="Xu D."/>
            <person name="Zhang Y."/>
        </authorList>
    </citation>
    <scope>NUCLEOTIDE SEQUENCE [LARGE SCALE GENOMIC DNA]</scope>
    <source>
        <strain evidence="2">cv. Punajuju</strain>
        <tissue evidence="1">Leaves</tissue>
    </source>
</reference>
<organism evidence="1 2">
    <name type="scientific">Cichorium intybus</name>
    <name type="common">Chicory</name>
    <dbReference type="NCBI Taxonomy" id="13427"/>
    <lineage>
        <taxon>Eukaryota</taxon>
        <taxon>Viridiplantae</taxon>
        <taxon>Streptophyta</taxon>
        <taxon>Embryophyta</taxon>
        <taxon>Tracheophyta</taxon>
        <taxon>Spermatophyta</taxon>
        <taxon>Magnoliopsida</taxon>
        <taxon>eudicotyledons</taxon>
        <taxon>Gunneridae</taxon>
        <taxon>Pentapetalae</taxon>
        <taxon>asterids</taxon>
        <taxon>campanulids</taxon>
        <taxon>Asterales</taxon>
        <taxon>Asteraceae</taxon>
        <taxon>Cichorioideae</taxon>
        <taxon>Cichorieae</taxon>
        <taxon>Cichoriinae</taxon>
        <taxon>Cichorium</taxon>
    </lineage>
</organism>
<accession>A0ACB8ZQZ4</accession>
<dbReference type="EMBL" id="CM042016">
    <property type="protein sequence ID" value="KAI3700085.1"/>
    <property type="molecule type" value="Genomic_DNA"/>
</dbReference>
<comment type="caution">
    <text evidence="1">The sequence shown here is derived from an EMBL/GenBank/DDBJ whole genome shotgun (WGS) entry which is preliminary data.</text>
</comment>
<protein>
    <submittedName>
        <fullName evidence="1">Uncharacterized protein</fullName>
    </submittedName>
</protein>
<keyword evidence="2" id="KW-1185">Reference proteome</keyword>
<reference evidence="2" key="1">
    <citation type="journal article" date="2022" name="Mol. Ecol. Resour.">
        <title>The genomes of chicory, endive, great burdock and yacon provide insights into Asteraceae palaeo-polyploidization history and plant inulin production.</title>
        <authorList>
            <person name="Fan W."/>
            <person name="Wang S."/>
            <person name="Wang H."/>
            <person name="Wang A."/>
            <person name="Jiang F."/>
            <person name="Liu H."/>
            <person name="Zhao H."/>
            <person name="Xu D."/>
            <person name="Zhang Y."/>
        </authorList>
    </citation>
    <scope>NUCLEOTIDE SEQUENCE [LARGE SCALE GENOMIC DNA]</scope>
    <source>
        <strain evidence="2">cv. Punajuju</strain>
    </source>
</reference>
<proteinExistence type="predicted"/>
<sequence length="769" mass="88271">MELSSSNKVNAKRKCYIPGAMFGPFSFINVFSKKEVVDAENVETNMVEVAVILRILQLIYKECASSKHKIRIAVFSPYPAQLQCLQQKVEIHYENNQLLKVKVGSLHDYQDGEVDVTIISTAGADGDACNELDRSRLNPDVYLKSERLCLWILGDERVLLNGGSYWEQLLLEAKARQCFFQANEHKDLAKVIVEVKKDLHQLDELLIGESSLFRSTTWKVFFSSKFITSFSNIESWDTKKLVLLMLLKLSTGWRPKRSSTAASISESQYSELMREFKVKGLHLLCTIDIVKDSHYVQVLKVWDILPFHDIAALVKCLEGIIELYTQEYIDRCKARCGQRDYELPLNWPATSEIIQYKQQNTMHCDETCMDGADRNVSSENVKVRESLIVMKFYSFSSGAVNGLISGCDGGSLGLPLELTEQEKNVVLFDKSSFILGRSGTGKTTVLSTKLYRNEQLHHLACEGFHENLNDKEEVKQDVLRQLFVTLSPRLCYAVKQQVGEFKRLTCSVSSSSQNSSVHMNDIDKMMLSEDIPDHFIHLPHNKYPLIITFHRFLLMLDGTVGTSYFERFPCVRQLFCGNKTSNSRLSFLEQYMRLKEVTYERFCSIYWHHINNNLRKSFDPSTVYTEIMSVIKGGFTAGNIPNGILSREDYVALCDGRTSILDAQKREIIYSIYVQYEKIKMEKENFDLADLVNDLHRRLEFEGYKGDSMDYVYIDEVQDLTMRQIMLFKYVCTNVQEGYAFSGDTAQAIAKGVGFRFEDIRTFAHIMEF</sequence>
<name>A0ACB8ZQZ4_CICIN</name>
<evidence type="ECO:0000313" key="1">
    <source>
        <dbReference type="EMBL" id="KAI3700085.1"/>
    </source>
</evidence>